<dbReference type="Pfam" id="PF20152">
    <property type="entry name" value="DUF6534"/>
    <property type="match status" value="1"/>
</dbReference>
<comment type="caution">
    <text evidence="2">The sequence shown here is derived from an EMBL/GenBank/DDBJ whole genome shotgun (WGS) entry which is preliminary data.</text>
</comment>
<evidence type="ECO:0000313" key="2">
    <source>
        <dbReference type="EMBL" id="RXW16061.1"/>
    </source>
</evidence>
<reference evidence="2 3" key="1">
    <citation type="submission" date="2019-01" db="EMBL/GenBank/DDBJ databases">
        <title>Draft genome sequence of Psathyrella aberdarensis IHI B618.</title>
        <authorList>
            <person name="Buettner E."/>
            <person name="Kellner H."/>
        </authorList>
    </citation>
    <scope>NUCLEOTIDE SEQUENCE [LARGE SCALE GENOMIC DNA]</scope>
    <source>
        <strain evidence="2 3">IHI B618</strain>
    </source>
</reference>
<accession>A0A4Q2DB89</accession>
<gene>
    <name evidence="2" type="ORF">EST38_g9791</name>
</gene>
<dbReference type="Proteomes" id="UP000290288">
    <property type="component" value="Unassembled WGS sequence"/>
</dbReference>
<organism evidence="2 3">
    <name type="scientific">Candolleomyces aberdarensis</name>
    <dbReference type="NCBI Taxonomy" id="2316362"/>
    <lineage>
        <taxon>Eukaryota</taxon>
        <taxon>Fungi</taxon>
        <taxon>Dikarya</taxon>
        <taxon>Basidiomycota</taxon>
        <taxon>Agaricomycotina</taxon>
        <taxon>Agaricomycetes</taxon>
        <taxon>Agaricomycetidae</taxon>
        <taxon>Agaricales</taxon>
        <taxon>Agaricineae</taxon>
        <taxon>Psathyrellaceae</taxon>
        <taxon>Candolleomyces</taxon>
    </lineage>
</organism>
<feature type="domain" description="DUF6534" evidence="1">
    <location>
        <begin position="25"/>
        <end position="88"/>
    </location>
</feature>
<evidence type="ECO:0000313" key="3">
    <source>
        <dbReference type="Proteomes" id="UP000290288"/>
    </source>
</evidence>
<dbReference type="OrthoDB" id="3223377at2759"/>
<evidence type="ECO:0000259" key="1">
    <source>
        <dbReference type="Pfam" id="PF20152"/>
    </source>
</evidence>
<dbReference type="EMBL" id="SDEE01000479">
    <property type="protein sequence ID" value="RXW16061.1"/>
    <property type="molecule type" value="Genomic_DNA"/>
</dbReference>
<keyword evidence="3" id="KW-1185">Reference proteome</keyword>
<sequence length="145" mass="16369">MLRWSHYPPFSFTQLLKFKGSTVYRRTKEVIDVVVSCTLENGSATMLFSIPYIILYVKYPTTFLAVAAEFILGRLYANVLLVTLNCRDLNTQELEFKDGVQEDFIAANAVQDSGSQTFDRQLEFIVEASETGSTDSSDDSRRSVV</sequence>
<name>A0A4Q2DB89_9AGAR</name>
<dbReference type="InterPro" id="IPR045339">
    <property type="entry name" value="DUF6534"/>
</dbReference>
<protein>
    <recommendedName>
        <fullName evidence="1">DUF6534 domain-containing protein</fullName>
    </recommendedName>
</protein>
<dbReference type="AlphaFoldDB" id="A0A4Q2DB89"/>
<proteinExistence type="predicted"/>